<proteinExistence type="predicted"/>
<evidence type="ECO:0000313" key="2">
    <source>
        <dbReference type="Proteomes" id="UP000274661"/>
    </source>
</evidence>
<gene>
    <name evidence="1" type="ORF">HMF7854_14535</name>
</gene>
<evidence type="ECO:0008006" key="3">
    <source>
        <dbReference type="Google" id="ProtNLM"/>
    </source>
</evidence>
<organism evidence="1 2">
    <name type="scientific">Sphingomonas ginkgonis</name>
    <dbReference type="NCBI Taxonomy" id="2315330"/>
    <lineage>
        <taxon>Bacteria</taxon>
        <taxon>Pseudomonadati</taxon>
        <taxon>Pseudomonadota</taxon>
        <taxon>Alphaproteobacteria</taxon>
        <taxon>Sphingomonadales</taxon>
        <taxon>Sphingomonadaceae</taxon>
        <taxon>Sphingomonas</taxon>
    </lineage>
</organism>
<dbReference type="EMBL" id="RWJF01000001">
    <property type="protein sequence ID" value="RST32308.1"/>
    <property type="molecule type" value="Genomic_DNA"/>
</dbReference>
<accession>A0A429VEA5</accession>
<name>A0A429VEA5_9SPHN</name>
<protein>
    <recommendedName>
        <fullName evidence="3">17 kDa surface antigen</fullName>
    </recommendedName>
</protein>
<dbReference type="Proteomes" id="UP000274661">
    <property type="component" value="Unassembled WGS sequence"/>
</dbReference>
<reference evidence="1 2" key="1">
    <citation type="submission" date="2018-12" db="EMBL/GenBank/DDBJ databases">
        <title>Sphingomonas sp. HMF7854 Genome sequencing and assembly.</title>
        <authorList>
            <person name="Cha I."/>
            <person name="Kang H."/>
            <person name="Kim H."/>
            <person name="Kang J."/>
            <person name="Joh K."/>
        </authorList>
    </citation>
    <scope>NUCLEOTIDE SEQUENCE [LARGE SCALE GENOMIC DNA]</scope>
    <source>
        <strain evidence="1 2">HMF7854</strain>
    </source>
</reference>
<sequence>MIMATAIAASTVTSVAVPAEARHRRHGYYSYSSRTHYVRKYCRHSSGTTGLIAGGAAGALLGRGLIGGGLAGTLVGAAGGALAGRAIDRSATASRRCYYR</sequence>
<keyword evidence="2" id="KW-1185">Reference proteome</keyword>
<evidence type="ECO:0000313" key="1">
    <source>
        <dbReference type="EMBL" id="RST32308.1"/>
    </source>
</evidence>
<comment type="caution">
    <text evidence="1">The sequence shown here is derived from an EMBL/GenBank/DDBJ whole genome shotgun (WGS) entry which is preliminary data.</text>
</comment>
<dbReference type="AlphaFoldDB" id="A0A429VEA5"/>